<feature type="compositionally biased region" description="Basic residues" evidence="1">
    <location>
        <begin position="241"/>
        <end position="252"/>
    </location>
</feature>
<dbReference type="Proteomes" id="UP000019678">
    <property type="component" value="Unassembled WGS sequence"/>
</dbReference>
<reference evidence="2 3" key="1">
    <citation type="submission" date="2013-05" db="EMBL/GenBank/DDBJ databases">
        <title>Genome assembly of Chondromyces apiculatus DSM 436.</title>
        <authorList>
            <person name="Sharma G."/>
            <person name="Khatri I."/>
            <person name="Kaur C."/>
            <person name="Mayilraj S."/>
            <person name="Subramanian S."/>
        </authorList>
    </citation>
    <scope>NUCLEOTIDE SEQUENCE [LARGE SCALE GENOMIC DNA]</scope>
    <source>
        <strain evidence="2 3">DSM 436</strain>
    </source>
</reference>
<dbReference type="EMBL" id="ASRX01000099">
    <property type="protein sequence ID" value="EYF00768.1"/>
    <property type="molecule type" value="Genomic_DNA"/>
</dbReference>
<protein>
    <submittedName>
        <fullName evidence="2">Uncharacterized protein</fullName>
    </submittedName>
</protein>
<organism evidence="2 3">
    <name type="scientific">Chondromyces apiculatus DSM 436</name>
    <dbReference type="NCBI Taxonomy" id="1192034"/>
    <lineage>
        <taxon>Bacteria</taxon>
        <taxon>Pseudomonadati</taxon>
        <taxon>Myxococcota</taxon>
        <taxon>Polyangia</taxon>
        <taxon>Polyangiales</taxon>
        <taxon>Polyangiaceae</taxon>
        <taxon>Chondromyces</taxon>
    </lineage>
</organism>
<name>A0A017SUU4_9BACT</name>
<feature type="region of interest" description="Disordered" evidence="1">
    <location>
        <begin position="241"/>
        <end position="286"/>
    </location>
</feature>
<feature type="compositionally biased region" description="Low complexity" evidence="1">
    <location>
        <begin position="253"/>
        <end position="266"/>
    </location>
</feature>
<dbReference type="AlphaFoldDB" id="A0A017SUU4"/>
<feature type="compositionally biased region" description="Basic residues" evidence="1">
    <location>
        <begin position="177"/>
        <end position="199"/>
    </location>
</feature>
<comment type="caution">
    <text evidence="2">The sequence shown here is derived from an EMBL/GenBank/DDBJ whole genome shotgun (WGS) entry which is preliminary data.</text>
</comment>
<proteinExistence type="predicted"/>
<feature type="region of interest" description="Disordered" evidence="1">
    <location>
        <begin position="131"/>
        <end position="217"/>
    </location>
</feature>
<dbReference type="STRING" id="1192034.CAP_9046"/>
<accession>A0A017SUU4</accession>
<feature type="region of interest" description="Disordered" evidence="1">
    <location>
        <begin position="300"/>
        <end position="347"/>
    </location>
</feature>
<evidence type="ECO:0000256" key="1">
    <source>
        <dbReference type="SAM" id="MobiDB-lite"/>
    </source>
</evidence>
<feature type="compositionally biased region" description="Basic residues" evidence="1">
    <location>
        <begin position="328"/>
        <end position="347"/>
    </location>
</feature>
<feature type="region of interest" description="Disordered" evidence="1">
    <location>
        <begin position="97"/>
        <end position="116"/>
    </location>
</feature>
<feature type="compositionally biased region" description="Basic and acidic residues" evidence="1">
    <location>
        <begin position="99"/>
        <end position="108"/>
    </location>
</feature>
<gene>
    <name evidence="2" type="ORF">CAP_9046</name>
</gene>
<sequence>MRWRSGEIPLDPSACRGPRARCRDRSRRPGRNLEITLCRRGSWSVGQRRRLPRTGQRCPCPFERPRCSRNSRGQGTTGRCSTCHVCRGRRQRAGWRARVRSERRDLGRPRRNAAATVGREVRMRDVLGRPGRGGLCTHAGEPERSSRRGRLHRRPSGCTRCEHRGRAPGPRDGRGPGQRRRHGSRRGAHGRLRPHRRGPWGRSKPAPRWPRRRLQDTCRLRPATRRDHALVGWLEHRGRWRRRSRRGRRRAVQRGSVRRSAVGRSSMQRSALRRGTRRCTAVQRGSVRRRRGRCTAVCSTMRSSLRSRTEGHATVQRHAVRGGPRGRGAMRRCTRRRRRVGRRVRHGGRRRDLVRRCGLRCPRRDERHHGHRQRQPRSRCHVARIEAGRHRHATLHRGRAVTHDDGRRERPGRHRVLVHHDGPHGWLHRQLRPSRVCWPEPSLRPGGIAWCRGPSPLRRCILRAGCSGCLRPARVLRCRRVGRRSGRIGTAGRLGRHRVVGHRPVGLTCCPGRRLLGPVRLTGGTWRLRPLRVLPVLRPRSVLPASVRGGRRHGRLRCRPVGLTRHRLSTGSVLPSAVGRDLRSRRLLRRRVRPTGCRQRLGCRSRIRSSGGHR</sequence>
<keyword evidence="3" id="KW-1185">Reference proteome</keyword>
<evidence type="ECO:0000313" key="3">
    <source>
        <dbReference type="Proteomes" id="UP000019678"/>
    </source>
</evidence>
<evidence type="ECO:0000313" key="2">
    <source>
        <dbReference type="EMBL" id="EYF00768.1"/>
    </source>
</evidence>
<feature type="compositionally biased region" description="Basic and acidic residues" evidence="1">
    <location>
        <begin position="160"/>
        <end position="174"/>
    </location>
</feature>